<evidence type="ECO:0000256" key="1">
    <source>
        <dbReference type="ARBA" id="ARBA00009410"/>
    </source>
</evidence>
<dbReference type="EMBL" id="FZQB01000016">
    <property type="protein sequence ID" value="SNT76143.1"/>
    <property type="molecule type" value="Genomic_DNA"/>
</dbReference>
<sequence>MTAQSDGSIARTEIQGEGQEIAVVGAGIIGVTTAYHLARAGHRVTVIDRAAGPAETCSFANAGIIAVGHAESWAGPDAPRQMLRALAGRDPSVRVSRLLDPALWRWGLGFLRNCSTAAHKRNSDAMLRLARLGRSTLQQMEAELGFPFAQGHDGVVYLYTSARQFAARLQGPIGGETGFAACSADQLTELEPALSAFAGQLQGGLVSNVDSKGDCRSFARQLADWLAREKGVRFRFGCEVAGIERDANRANALLTDQGRIDCAQIVLATGVATPRLLRPLGLRASIYPVKGYSATYPILDPSRIPARPFVDETSLLAVTRLDDRLRVTAIAEFAGHDNRVRPDRLAYLDDYVRRHFKGAVDLDGASHWAGLRPTTPSGRPYLGQLKPVPNIWINAGHGQLGWTMSAGAGLVLANQIAGQASGLGAISEQAGWLNAPQ</sequence>
<dbReference type="Gene3D" id="3.30.9.10">
    <property type="entry name" value="D-Amino Acid Oxidase, subunit A, domain 2"/>
    <property type="match status" value="1"/>
</dbReference>
<evidence type="ECO:0000313" key="5">
    <source>
        <dbReference type="Proteomes" id="UP000198307"/>
    </source>
</evidence>
<dbReference type="OrthoDB" id="9805337at2"/>
<dbReference type="SUPFAM" id="SSF51905">
    <property type="entry name" value="FAD/NAD(P)-binding domain"/>
    <property type="match status" value="1"/>
</dbReference>
<feature type="domain" description="FAD dependent oxidoreductase" evidence="3">
    <location>
        <begin position="21"/>
        <end position="414"/>
    </location>
</feature>
<dbReference type="GO" id="GO:0005737">
    <property type="term" value="C:cytoplasm"/>
    <property type="evidence" value="ECO:0007669"/>
    <property type="project" value="TreeGrafter"/>
</dbReference>
<accession>A0A239Q1M9</accession>
<dbReference type="PANTHER" id="PTHR13847">
    <property type="entry name" value="SARCOSINE DEHYDROGENASE-RELATED"/>
    <property type="match status" value="1"/>
</dbReference>
<dbReference type="GO" id="GO:0008718">
    <property type="term" value="F:D-amino-acid dehydrogenase activity"/>
    <property type="evidence" value="ECO:0007669"/>
    <property type="project" value="TreeGrafter"/>
</dbReference>
<evidence type="ECO:0000256" key="2">
    <source>
        <dbReference type="ARBA" id="ARBA00023002"/>
    </source>
</evidence>
<dbReference type="InterPro" id="IPR036188">
    <property type="entry name" value="FAD/NAD-bd_sf"/>
</dbReference>
<proteinExistence type="inferred from homology"/>
<dbReference type="InterPro" id="IPR006076">
    <property type="entry name" value="FAD-dep_OxRdtase"/>
</dbReference>
<dbReference type="GO" id="GO:0055130">
    <property type="term" value="P:D-alanine catabolic process"/>
    <property type="evidence" value="ECO:0007669"/>
    <property type="project" value="TreeGrafter"/>
</dbReference>
<dbReference type="SUPFAM" id="SSF54373">
    <property type="entry name" value="FAD-linked reductases, C-terminal domain"/>
    <property type="match status" value="1"/>
</dbReference>
<comment type="similarity">
    <text evidence="1">Belongs to the DadA oxidoreductase family.</text>
</comment>
<dbReference type="PANTHER" id="PTHR13847:SF280">
    <property type="entry name" value="D-AMINO ACID DEHYDROGENASE"/>
    <property type="match status" value="1"/>
</dbReference>
<name>A0A239Q1M9_9RHOB</name>
<dbReference type="GO" id="GO:0005886">
    <property type="term" value="C:plasma membrane"/>
    <property type="evidence" value="ECO:0007669"/>
    <property type="project" value="TreeGrafter"/>
</dbReference>
<dbReference type="Gene3D" id="3.50.50.60">
    <property type="entry name" value="FAD/NAD(P)-binding domain"/>
    <property type="match status" value="2"/>
</dbReference>
<organism evidence="4 5">
    <name type="scientific">Paracoccus seriniphilus</name>
    <dbReference type="NCBI Taxonomy" id="184748"/>
    <lineage>
        <taxon>Bacteria</taxon>
        <taxon>Pseudomonadati</taxon>
        <taxon>Pseudomonadota</taxon>
        <taxon>Alphaproteobacteria</taxon>
        <taxon>Rhodobacterales</taxon>
        <taxon>Paracoccaceae</taxon>
        <taxon>Paracoccus</taxon>
    </lineage>
</organism>
<keyword evidence="5" id="KW-1185">Reference proteome</keyword>
<gene>
    <name evidence="4" type="ORF">SAMN05444959_1168</name>
</gene>
<protein>
    <submittedName>
        <fullName evidence="4">D-amino-acid dehydrogenase</fullName>
    </submittedName>
</protein>
<dbReference type="AlphaFoldDB" id="A0A239Q1M9"/>
<evidence type="ECO:0000259" key="3">
    <source>
        <dbReference type="Pfam" id="PF01266"/>
    </source>
</evidence>
<dbReference type="Pfam" id="PF01266">
    <property type="entry name" value="DAO"/>
    <property type="match status" value="1"/>
</dbReference>
<dbReference type="RefSeq" id="WP_089345476.1">
    <property type="nucleotide sequence ID" value="NZ_CP067130.1"/>
</dbReference>
<evidence type="ECO:0000313" key="4">
    <source>
        <dbReference type="EMBL" id="SNT76143.1"/>
    </source>
</evidence>
<dbReference type="Proteomes" id="UP000198307">
    <property type="component" value="Unassembled WGS sequence"/>
</dbReference>
<reference evidence="4 5" key="1">
    <citation type="submission" date="2017-07" db="EMBL/GenBank/DDBJ databases">
        <authorList>
            <person name="Sun Z.S."/>
            <person name="Albrecht U."/>
            <person name="Echele G."/>
            <person name="Lee C.C."/>
        </authorList>
    </citation>
    <scope>NUCLEOTIDE SEQUENCE [LARGE SCALE GENOMIC DNA]</scope>
    <source>
        <strain evidence="4 5">DSM 14827</strain>
    </source>
</reference>
<keyword evidence="2" id="KW-0560">Oxidoreductase</keyword>